<protein>
    <submittedName>
        <fullName evidence="2">Uncharacterized protein</fullName>
    </submittedName>
</protein>
<sequence length="192" mass="21801">MSHLLSNRSKNRLEFSIHSAALPAFSFFHSRQFWVDKAVMQQSSLDEINVGLTLQAVRISNNKIAIISGFESFSFSLTTLKLVDCEVLIHDEMSDVEVEKRAWLAVLRTMLSSIDNKSAEDFRRALNQQVPNTIIKSLFDKNKLSQKQLSVMTHSSRSSLAQQNAKAQTLQTPSSEEPSIFEQLLRETKRDV</sequence>
<name>A0A240EKE0_9VIBR</name>
<dbReference type="EMBL" id="OANU01000047">
    <property type="protein sequence ID" value="SNX49162.1"/>
    <property type="molecule type" value="Genomic_DNA"/>
</dbReference>
<evidence type="ECO:0000313" key="2">
    <source>
        <dbReference type="EMBL" id="SNX49162.1"/>
    </source>
</evidence>
<dbReference type="AlphaFoldDB" id="A0A240EKE0"/>
<evidence type="ECO:0000256" key="1">
    <source>
        <dbReference type="SAM" id="MobiDB-lite"/>
    </source>
</evidence>
<reference evidence="3" key="1">
    <citation type="submission" date="2016-06" db="EMBL/GenBank/DDBJ databases">
        <authorList>
            <person name="Rodrigo-Torres L."/>
            <person name="Arahal R.D."/>
            <person name="Lucena T."/>
        </authorList>
    </citation>
    <scope>NUCLEOTIDE SEQUENCE [LARGE SCALE GENOMIC DNA]</scope>
    <source>
        <strain evidence="3">CECT8203</strain>
    </source>
</reference>
<accession>A0A240EKE0</accession>
<proteinExistence type="predicted"/>
<feature type="region of interest" description="Disordered" evidence="1">
    <location>
        <begin position="155"/>
        <end position="192"/>
    </location>
</feature>
<dbReference type="OrthoDB" id="5824741at2"/>
<dbReference type="Proteomes" id="UP000219336">
    <property type="component" value="Unassembled WGS sequence"/>
</dbReference>
<organism evidence="2 3">
    <name type="scientific">Vibrio thalassae</name>
    <dbReference type="NCBI Taxonomy" id="1243014"/>
    <lineage>
        <taxon>Bacteria</taxon>
        <taxon>Pseudomonadati</taxon>
        <taxon>Pseudomonadota</taxon>
        <taxon>Gammaproteobacteria</taxon>
        <taxon>Vibrionales</taxon>
        <taxon>Vibrionaceae</taxon>
        <taxon>Vibrio</taxon>
    </lineage>
</organism>
<evidence type="ECO:0000313" key="3">
    <source>
        <dbReference type="Proteomes" id="UP000219336"/>
    </source>
</evidence>
<gene>
    <name evidence="2" type="ORF">VTH8203_02805</name>
</gene>
<dbReference type="RefSeq" id="WP_096994255.1">
    <property type="nucleotide sequence ID" value="NZ_JBHSII010000011.1"/>
</dbReference>
<feature type="compositionally biased region" description="Polar residues" evidence="1">
    <location>
        <begin position="155"/>
        <end position="177"/>
    </location>
</feature>
<keyword evidence="3" id="KW-1185">Reference proteome</keyword>